<dbReference type="CDD" id="cd19870">
    <property type="entry name" value="DSRM_SON-like"/>
    <property type="match status" value="1"/>
</dbReference>
<feature type="compositionally biased region" description="Polar residues" evidence="2">
    <location>
        <begin position="172"/>
        <end position="182"/>
    </location>
</feature>
<feature type="compositionally biased region" description="Basic residues" evidence="2">
    <location>
        <begin position="410"/>
        <end position="419"/>
    </location>
</feature>
<dbReference type="KEGG" id="fas:105263671"/>
<feature type="domain" description="G-patch" evidence="4">
    <location>
        <begin position="727"/>
        <end position="773"/>
    </location>
</feature>
<dbReference type="CTD" id="6651"/>
<dbReference type="SMART" id="SM00358">
    <property type="entry name" value="DSRM"/>
    <property type="match status" value="1"/>
</dbReference>
<dbReference type="RefSeq" id="XP_011298326.1">
    <property type="nucleotide sequence ID" value="XM_011300024.1"/>
</dbReference>
<feature type="compositionally biased region" description="Basic residues" evidence="2">
    <location>
        <begin position="104"/>
        <end position="119"/>
    </location>
</feature>
<feature type="compositionally biased region" description="Basic and acidic residues" evidence="2">
    <location>
        <begin position="380"/>
        <end position="409"/>
    </location>
</feature>
<feature type="compositionally biased region" description="Basic and acidic residues" evidence="2">
    <location>
        <begin position="93"/>
        <end position="103"/>
    </location>
</feature>
<dbReference type="PROSITE" id="PS50137">
    <property type="entry name" value="DS_RBD"/>
    <property type="match status" value="1"/>
</dbReference>
<dbReference type="InterPro" id="IPR032922">
    <property type="entry name" value="SON"/>
</dbReference>
<keyword evidence="1" id="KW-0694">RNA-binding</keyword>
<dbReference type="PANTHER" id="PTHR46528:SF1">
    <property type="entry name" value="PROTEIN SON"/>
    <property type="match status" value="1"/>
</dbReference>
<evidence type="ECO:0000256" key="2">
    <source>
        <dbReference type="SAM" id="MobiDB-lite"/>
    </source>
</evidence>
<keyword evidence="5" id="KW-1185">Reference proteome</keyword>
<dbReference type="GO" id="GO:0003723">
    <property type="term" value="F:RNA binding"/>
    <property type="evidence" value="ECO:0007669"/>
    <property type="project" value="UniProtKB-UniRule"/>
</dbReference>
<sequence length="869" mass="97023">MPDLFDLANLIKNVSVDAVKIKQEPGLPEKSSTEILTELFSTFDTDTADLNNSQENEDDDNDDGDVDKSKKKKKKSKKKHKHKEKKHKKKQKSGSDSEPDKDGVKKKKKHRKKLKRRRGSGSADSLDSVGPIHKIKREHSPLNTKKGNENHTLAETMFDPHGDAENEYDPKTNGSESPNLPSISRKIQDDLDDSVAPRLLEKSDQPSKPKILIKDLKNSVVYNETVKEVETIEKEKAARVEDGEISESEDDERTPTLSPTPPLDSFDLSGSASSSNTRNNKKSRYHRNGSPTVSSSMKKDLRYILKKKEKIKKLESDRSSRNGDTSKDKNKDTHGKILRNRDTERRTSSHSKDKKELDSMSFYGNKRDCIVRNTERRHKDRSDEKSSTRSGERSRYRSDHSANDRSRSTDKHRRRSRSRERKDRIEIDKKKLLEIARRNAINMIKRGTLPLAQQDKAIAAIQAGGKTVDELIDFCKSLSKSEALGELSSVSSDEGGSGSEKGFHHPFLLKERPNSIIMNIRDSKQIPTKTFQERTAESSNQLRLQFPVSSGQHHRKTENDWVDVTPPPPPVKKSEPKKLFVPAVTPAVEEPFAILPPRAHSISAEVSISEPVVTPLIGPVAPPGVLPTTQQTGVFSQLPVEQNVDIGTIVSQRLAAMRKLRENPNDVEALSEMYHAQNEMRNWAESKQMPGQFTGSTGVRVLTPAELTAGYQAWARKDQLTSAQPVSGGMGMALLQKMGWRPGEGLGKNKEGTLVPLQLEVKLDKRGLVSDQDVGVKPGKMTKPVVPTIKTLEGKHPVSLLGEFCSKRKYGAPVYELCFECGPDHKKNFLFKVIVNGIEYKPSVASPNKKQAKAEAAQICLQTLGLLST</sequence>
<feature type="region of interest" description="Disordered" evidence="2">
    <location>
        <begin position="548"/>
        <end position="576"/>
    </location>
</feature>
<evidence type="ECO:0000313" key="5">
    <source>
        <dbReference type="Proteomes" id="UP000694866"/>
    </source>
</evidence>
<evidence type="ECO:0000256" key="1">
    <source>
        <dbReference type="PROSITE-ProRule" id="PRU00266"/>
    </source>
</evidence>
<feature type="compositionally biased region" description="Basic and acidic residues" evidence="2">
    <location>
        <begin position="158"/>
        <end position="170"/>
    </location>
</feature>
<name>A0A9R1SWC2_9HYME</name>
<dbReference type="GeneID" id="105263671"/>
<protein>
    <submittedName>
        <fullName evidence="6">Protein SON isoform X1</fullName>
    </submittedName>
</protein>
<gene>
    <name evidence="6" type="primary">Son</name>
</gene>
<accession>A0A9R1SWC2</accession>
<feature type="compositionally biased region" description="Acidic residues" evidence="2">
    <location>
        <begin position="243"/>
        <end position="252"/>
    </location>
</feature>
<proteinExistence type="predicted"/>
<dbReference type="GO" id="GO:0051726">
    <property type="term" value="P:regulation of cell cycle"/>
    <property type="evidence" value="ECO:0007669"/>
    <property type="project" value="InterPro"/>
</dbReference>
<feature type="compositionally biased region" description="Basic residues" evidence="2">
    <location>
        <begin position="69"/>
        <end position="92"/>
    </location>
</feature>
<dbReference type="GO" id="GO:0048024">
    <property type="term" value="P:regulation of mRNA splicing, via spliceosome"/>
    <property type="evidence" value="ECO:0007669"/>
    <property type="project" value="TreeGrafter"/>
</dbReference>
<dbReference type="SUPFAM" id="SSF54768">
    <property type="entry name" value="dsRNA-binding domain-like"/>
    <property type="match status" value="1"/>
</dbReference>
<reference evidence="6" key="1">
    <citation type="submission" date="2025-08" db="UniProtKB">
        <authorList>
            <consortium name="RefSeq"/>
        </authorList>
    </citation>
    <scope>IDENTIFICATION</scope>
    <source>
        <strain evidence="6">USDA-PBARC FA_bdor</strain>
        <tissue evidence="6">Whole organism</tissue>
    </source>
</reference>
<feature type="region of interest" description="Disordered" evidence="2">
    <location>
        <begin position="234"/>
        <end position="423"/>
    </location>
</feature>
<organism evidence="5 6">
    <name type="scientific">Fopius arisanus</name>
    <dbReference type="NCBI Taxonomy" id="64838"/>
    <lineage>
        <taxon>Eukaryota</taxon>
        <taxon>Metazoa</taxon>
        <taxon>Ecdysozoa</taxon>
        <taxon>Arthropoda</taxon>
        <taxon>Hexapoda</taxon>
        <taxon>Insecta</taxon>
        <taxon>Pterygota</taxon>
        <taxon>Neoptera</taxon>
        <taxon>Endopterygota</taxon>
        <taxon>Hymenoptera</taxon>
        <taxon>Apocrita</taxon>
        <taxon>Ichneumonoidea</taxon>
        <taxon>Braconidae</taxon>
        <taxon>Opiinae</taxon>
        <taxon>Fopius</taxon>
    </lineage>
</organism>
<evidence type="ECO:0000259" key="3">
    <source>
        <dbReference type="PROSITE" id="PS50137"/>
    </source>
</evidence>
<evidence type="ECO:0000313" key="6">
    <source>
        <dbReference type="RefSeq" id="XP_011298326.1"/>
    </source>
</evidence>
<feature type="compositionally biased region" description="Low complexity" evidence="2">
    <location>
        <begin position="263"/>
        <end position="278"/>
    </location>
</feature>
<dbReference type="Pfam" id="PF01585">
    <property type="entry name" value="G-patch"/>
    <property type="match status" value="1"/>
</dbReference>
<dbReference type="Pfam" id="PF14709">
    <property type="entry name" value="DND1_DSRM"/>
    <property type="match status" value="1"/>
</dbReference>
<dbReference type="OrthoDB" id="786951at2759"/>
<dbReference type="SMART" id="SM00443">
    <property type="entry name" value="G_patch"/>
    <property type="match status" value="1"/>
</dbReference>
<dbReference type="PROSITE" id="PS50174">
    <property type="entry name" value="G_PATCH"/>
    <property type="match status" value="1"/>
</dbReference>
<feature type="compositionally biased region" description="Basic and acidic residues" evidence="2">
    <location>
        <begin position="365"/>
        <end position="374"/>
    </location>
</feature>
<dbReference type="AlphaFoldDB" id="A0A9R1SWC2"/>
<evidence type="ECO:0000259" key="4">
    <source>
        <dbReference type="PROSITE" id="PS50174"/>
    </source>
</evidence>
<feature type="compositionally biased region" description="Acidic residues" evidence="2">
    <location>
        <begin position="55"/>
        <end position="65"/>
    </location>
</feature>
<dbReference type="InterPro" id="IPR000467">
    <property type="entry name" value="G_patch_dom"/>
</dbReference>
<dbReference type="PANTHER" id="PTHR46528">
    <property type="entry name" value="PROTEIN SON"/>
    <property type="match status" value="1"/>
</dbReference>
<feature type="compositionally biased region" description="Basic and acidic residues" evidence="2">
    <location>
        <begin position="199"/>
        <end position="217"/>
    </location>
</feature>
<feature type="compositionally biased region" description="Polar residues" evidence="2">
    <location>
        <begin position="141"/>
        <end position="153"/>
    </location>
</feature>
<feature type="region of interest" description="Disordered" evidence="2">
    <location>
        <begin position="45"/>
        <end position="217"/>
    </location>
</feature>
<dbReference type="Proteomes" id="UP000694866">
    <property type="component" value="Unplaced"/>
</dbReference>
<feature type="compositionally biased region" description="Basic and acidic residues" evidence="2">
    <location>
        <begin position="312"/>
        <end position="358"/>
    </location>
</feature>
<dbReference type="InterPro" id="IPR014720">
    <property type="entry name" value="dsRBD_dom"/>
</dbReference>
<feature type="domain" description="DRBM" evidence="3">
    <location>
        <begin position="796"/>
        <end position="866"/>
    </location>
</feature>
<dbReference type="Gene3D" id="3.30.160.20">
    <property type="match status" value="1"/>
</dbReference>